<dbReference type="Gene3D" id="1.10.10.10">
    <property type="entry name" value="Winged helix-like DNA-binding domain superfamily/Winged helix DNA-binding domain"/>
    <property type="match status" value="1"/>
</dbReference>
<proteinExistence type="predicted"/>
<accession>H8I6Y0</accession>
<dbReference type="STRING" id="1041930.Mtc_1054"/>
<dbReference type="Proteomes" id="UP000005233">
    <property type="component" value="Chromosome"/>
</dbReference>
<organism evidence="1 2">
    <name type="scientific">Methanocella conradii (strain DSM 24694 / JCM 17849 / CGMCC 1.5162 / HZ254)</name>
    <dbReference type="NCBI Taxonomy" id="1041930"/>
    <lineage>
        <taxon>Archaea</taxon>
        <taxon>Methanobacteriati</taxon>
        <taxon>Methanobacteriota</taxon>
        <taxon>Stenosarchaea group</taxon>
        <taxon>Methanomicrobia</taxon>
        <taxon>Methanocellales</taxon>
        <taxon>Methanocellaceae</taxon>
        <taxon>Methanocella</taxon>
    </lineage>
</organism>
<dbReference type="eggNOG" id="arCOG01060">
    <property type="taxonomic scope" value="Archaea"/>
</dbReference>
<dbReference type="EMBL" id="CP003243">
    <property type="protein sequence ID" value="AFC99810.1"/>
    <property type="molecule type" value="Genomic_DNA"/>
</dbReference>
<dbReference type="RefSeq" id="WP_014405648.1">
    <property type="nucleotide sequence ID" value="NC_017034.1"/>
</dbReference>
<dbReference type="KEGG" id="mez:Mtc_1054"/>
<gene>
    <name evidence="1" type="ordered locus">Mtc_1054</name>
</gene>
<keyword evidence="2" id="KW-1185">Reference proteome</keyword>
<dbReference type="OrthoDB" id="140281at2157"/>
<evidence type="ECO:0008006" key="3">
    <source>
        <dbReference type="Google" id="ProtNLM"/>
    </source>
</evidence>
<dbReference type="GeneID" id="11971179"/>
<sequence>MAEATVEELAGYVSGSVKRKQIVDVLNKNGSETFEALGKLTRTPRNMLEKVLKDMLEKGVIKKQNDAYALTENGVAVVNVLHSMR</sequence>
<evidence type="ECO:0000313" key="2">
    <source>
        <dbReference type="Proteomes" id="UP000005233"/>
    </source>
</evidence>
<dbReference type="InterPro" id="IPR036390">
    <property type="entry name" value="WH_DNA-bd_sf"/>
</dbReference>
<reference evidence="1 2" key="1">
    <citation type="journal article" date="2012" name="J. Bacteriol.">
        <title>Complete genome sequence of a thermophilic methanogen, Methanocella conradii HZ254, isolated from Chinese rice field soil.</title>
        <authorList>
            <person name="Lu Z."/>
            <person name="Lu Y."/>
        </authorList>
    </citation>
    <scope>NUCLEOTIDE SEQUENCE [LARGE SCALE GENOMIC DNA]</scope>
    <source>
        <strain evidence="2">DSM 24694 / JCM 17849 / CGMCC 1.5162 / HZ254</strain>
    </source>
</reference>
<dbReference type="InterPro" id="IPR036388">
    <property type="entry name" value="WH-like_DNA-bd_sf"/>
</dbReference>
<evidence type="ECO:0000313" key="1">
    <source>
        <dbReference type="EMBL" id="AFC99810.1"/>
    </source>
</evidence>
<dbReference type="SUPFAM" id="SSF46785">
    <property type="entry name" value="Winged helix' DNA-binding domain"/>
    <property type="match status" value="1"/>
</dbReference>
<protein>
    <recommendedName>
        <fullName evidence="3">Transcriptional regulator</fullName>
    </recommendedName>
</protein>
<dbReference type="HOGENOM" id="CLU_191927_0_0_2"/>
<dbReference type="AlphaFoldDB" id="H8I6Y0"/>
<name>H8I6Y0_METCZ</name>